<dbReference type="PATRIC" id="fig|29423.5.peg.1642"/>
<dbReference type="PROSITE" id="PS50088">
    <property type="entry name" value="ANK_REPEAT"/>
    <property type="match status" value="2"/>
</dbReference>
<evidence type="ECO:0000313" key="4">
    <source>
        <dbReference type="EMBL" id="KTD37891.1"/>
    </source>
</evidence>
<dbReference type="SMART" id="SM00248">
    <property type="entry name" value="ANK"/>
    <property type="match status" value="2"/>
</dbReference>
<dbReference type="InterPro" id="IPR036770">
    <property type="entry name" value="Ankyrin_rpt-contain_sf"/>
</dbReference>
<dbReference type="EMBL" id="LNYP01000029">
    <property type="protein sequence ID" value="KTD37891.1"/>
    <property type="molecule type" value="Genomic_DNA"/>
</dbReference>
<reference evidence="4 5" key="1">
    <citation type="submission" date="2015-11" db="EMBL/GenBank/DDBJ databases">
        <title>Genomic analysis of 38 Legionella species identifies large and diverse effector repertoires.</title>
        <authorList>
            <person name="Burstein D."/>
            <person name="Amaro F."/>
            <person name="Zusman T."/>
            <person name="Lifshitz Z."/>
            <person name="Cohen O."/>
            <person name="Gilbert J.A."/>
            <person name="Pupko T."/>
            <person name="Shuman H.A."/>
            <person name="Segal G."/>
        </authorList>
    </citation>
    <scope>NUCLEOTIDE SEQUENCE [LARGE SCALE GENOMIC DNA]</scope>
    <source>
        <strain evidence="4 5">Oak Ridge-10</strain>
    </source>
</reference>
<dbReference type="NCBIfam" id="NF043029">
    <property type="entry name" value="T4SS_AnkY"/>
    <property type="match status" value="1"/>
</dbReference>
<dbReference type="RefSeq" id="WP_025385867.1">
    <property type="nucleotide sequence ID" value="NZ_KV441806.1"/>
</dbReference>
<dbReference type="Pfam" id="PF12796">
    <property type="entry name" value="Ank_2"/>
    <property type="match status" value="1"/>
</dbReference>
<name>A0A0W0X025_9GAMM</name>
<dbReference type="PANTHER" id="PTHR24171">
    <property type="entry name" value="ANKYRIN REPEAT DOMAIN-CONTAINING PROTEIN 39-RELATED"/>
    <property type="match status" value="1"/>
</dbReference>
<dbReference type="GO" id="GO:0004842">
    <property type="term" value="F:ubiquitin-protein transferase activity"/>
    <property type="evidence" value="ECO:0007669"/>
    <property type="project" value="TreeGrafter"/>
</dbReference>
<keyword evidence="2 3" id="KW-0040">ANK repeat</keyword>
<gene>
    <name evidence="4" type="ORF">Loak_1567</name>
</gene>
<evidence type="ECO:0000256" key="2">
    <source>
        <dbReference type="ARBA" id="ARBA00023043"/>
    </source>
</evidence>
<dbReference type="PROSITE" id="PS50297">
    <property type="entry name" value="ANK_REP_REGION"/>
    <property type="match status" value="1"/>
</dbReference>
<dbReference type="AlphaFoldDB" id="A0A0W0X025"/>
<dbReference type="PANTHER" id="PTHR24171:SF8">
    <property type="entry name" value="BRCA1-ASSOCIATED RING DOMAIN PROTEIN 1"/>
    <property type="match status" value="1"/>
</dbReference>
<feature type="repeat" description="ANK" evidence="3">
    <location>
        <begin position="459"/>
        <end position="491"/>
    </location>
</feature>
<sequence>MPKVILVYANCVNPTARGDFSLAGSIARDLVREIKSSGEAVDVVLTSTLDGISRFESLYGKPGDKRVTIEGEEVGLCALELFDAVENTVVAFIEANRCKYAPADIVKRVLSPESKILFVGAANQNPMSDLFSQTMYRLQLGIDQPGVYSNFDSDDLFVGSSGIGADRLGLPAITKAVALPALTSSQTALMPKTSYGFMYLAAIDDARDYKLIAQYMRLTDSVDSYVLVGNFAGKSWQIADAYRMDTTLSTPKRALPPIVYHQALDNGLMRHMTANASTSLVLSTGVMGTLEAMQDRKLTYYQDLSNNTEFVASYLLAVKSIVASDTALWGAMPQLIIELSQLLFAQKPLKPAEMERTHDLLAISAVSDKLVAANEAIVAHANGKLAPKLLSFIGGAKSTHEHAQLASVCISLRKPGEMGSPLHDQALRRAAAWGRLFELKVLIKAMAATDGLNLADATHQRTALHWAVIAQSADCVRALVVAGVLLDVQDKEGRTPLHHAIANGNRLLIQILVEAGASLDIPDNSRKSPMECADEGTVLFIQSCKAHHSAPVTYSSVSA</sequence>
<proteinExistence type="predicted"/>
<accession>A0A0W0X025</accession>
<organism evidence="4 5">
    <name type="scientific">Legionella oakridgensis</name>
    <dbReference type="NCBI Taxonomy" id="29423"/>
    <lineage>
        <taxon>Bacteria</taxon>
        <taxon>Pseudomonadati</taxon>
        <taxon>Pseudomonadota</taxon>
        <taxon>Gammaproteobacteria</taxon>
        <taxon>Legionellales</taxon>
        <taxon>Legionellaceae</taxon>
        <taxon>Legionella</taxon>
    </lineage>
</organism>
<dbReference type="Gene3D" id="1.25.40.20">
    <property type="entry name" value="Ankyrin repeat-containing domain"/>
    <property type="match status" value="1"/>
</dbReference>
<protein>
    <submittedName>
        <fullName evidence="4">Ankyrin repeat protein</fullName>
    </submittedName>
</protein>
<dbReference type="GO" id="GO:0085020">
    <property type="term" value="P:protein K6-linked ubiquitination"/>
    <property type="evidence" value="ECO:0007669"/>
    <property type="project" value="TreeGrafter"/>
</dbReference>
<dbReference type="SUPFAM" id="SSF48403">
    <property type="entry name" value="Ankyrin repeat"/>
    <property type="match status" value="1"/>
</dbReference>
<evidence type="ECO:0000256" key="3">
    <source>
        <dbReference type="PROSITE-ProRule" id="PRU00023"/>
    </source>
</evidence>
<dbReference type="InterPro" id="IPR050018">
    <property type="entry name" value="T4SS_AnkY"/>
</dbReference>
<dbReference type="Proteomes" id="UP000054858">
    <property type="component" value="Unassembled WGS sequence"/>
</dbReference>
<dbReference type="InterPro" id="IPR002110">
    <property type="entry name" value="Ankyrin_rpt"/>
</dbReference>
<evidence type="ECO:0000313" key="5">
    <source>
        <dbReference type="Proteomes" id="UP000054858"/>
    </source>
</evidence>
<keyword evidence="1" id="KW-0677">Repeat</keyword>
<comment type="caution">
    <text evidence="4">The sequence shown here is derived from an EMBL/GenBank/DDBJ whole genome shotgun (WGS) entry which is preliminary data.</text>
</comment>
<feature type="repeat" description="ANK" evidence="3">
    <location>
        <begin position="492"/>
        <end position="524"/>
    </location>
</feature>
<evidence type="ECO:0000256" key="1">
    <source>
        <dbReference type="ARBA" id="ARBA00022737"/>
    </source>
</evidence>